<organism evidence="2">
    <name type="scientific">Myoviridae sp. ct04y17</name>
    <dbReference type="NCBI Taxonomy" id="2827652"/>
    <lineage>
        <taxon>Viruses</taxon>
        <taxon>Duplodnaviria</taxon>
        <taxon>Heunggongvirae</taxon>
        <taxon>Uroviricota</taxon>
        <taxon>Caudoviricetes</taxon>
    </lineage>
</organism>
<protein>
    <submittedName>
        <fullName evidence="2">Uncharacterized protein</fullName>
    </submittedName>
</protein>
<dbReference type="EMBL" id="BK032600">
    <property type="protein sequence ID" value="DAF50760.1"/>
    <property type="molecule type" value="Genomic_DNA"/>
</dbReference>
<keyword evidence="1" id="KW-0812">Transmembrane</keyword>
<feature type="transmembrane region" description="Helical" evidence="1">
    <location>
        <begin position="20"/>
        <end position="43"/>
    </location>
</feature>
<keyword evidence="1" id="KW-1133">Transmembrane helix</keyword>
<sequence length="52" mass="6340">MFFNTQRYEKILECETILLIIIYIKLLIHLIYTYFTIVVFINVHFSSLKLNI</sequence>
<keyword evidence="1" id="KW-0472">Membrane</keyword>
<proteinExistence type="predicted"/>
<name>A0A8S5SIJ0_9CAUD</name>
<evidence type="ECO:0000256" key="1">
    <source>
        <dbReference type="SAM" id="Phobius"/>
    </source>
</evidence>
<reference evidence="2" key="1">
    <citation type="journal article" date="2021" name="Proc. Natl. Acad. Sci. U.S.A.">
        <title>A Catalog of Tens of Thousands of Viruses from Human Metagenomes Reveals Hidden Associations with Chronic Diseases.</title>
        <authorList>
            <person name="Tisza M.J."/>
            <person name="Buck C.B."/>
        </authorList>
    </citation>
    <scope>NUCLEOTIDE SEQUENCE</scope>
    <source>
        <strain evidence="2">Ct04y17</strain>
    </source>
</reference>
<evidence type="ECO:0000313" key="2">
    <source>
        <dbReference type="EMBL" id="DAF50760.1"/>
    </source>
</evidence>
<accession>A0A8S5SIJ0</accession>